<feature type="region of interest" description="Disordered" evidence="1">
    <location>
        <begin position="182"/>
        <end position="212"/>
    </location>
</feature>
<accession>A0A2V4MUW2</accession>
<dbReference type="SMART" id="SM00257">
    <property type="entry name" value="LysM"/>
    <property type="match status" value="1"/>
</dbReference>
<evidence type="ECO:0000259" key="2">
    <source>
        <dbReference type="PROSITE" id="PS51782"/>
    </source>
</evidence>
<reference evidence="3 4" key="1">
    <citation type="submission" date="2018-05" db="EMBL/GenBank/DDBJ databases">
        <title>Oceanovita maritima gen. nov., sp. nov., a marine bacterium in the family Rhodobacteraceae isolated from surface seawater of Lundu port Xiamen, China.</title>
        <authorList>
            <person name="Hetharua B.H."/>
            <person name="Min D."/>
            <person name="Liao H."/>
            <person name="Tian Y."/>
        </authorList>
    </citation>
    <scope>NUCLEOTIDE SEQUENCE [LARGE SCALE GENOMIC DNA]</scope>
    <source>
        <strain evidence="3 4">FSX-11</strain>
    </source>
</reference>
<dbReference type="Pfam" id="PF01476">
    <property type="entry name" value="LysM"/>
    <property type="match status" value="1"/>
</dbReference>
<dbReference type="SUPFAM" id="SSF54106">
    <property type="entry name" value="LysM domain"/>
    <property type="match status" value="1"/>
</dbReference>
<dbReference type="PANTHER" id="PTHR34700">
    <property type="entry name" value="POTASSIUM BINDING PROTEIN KBP"/>
    <property type="match status" value="1"/>
</dbReference>
<evidence type="ECO:0000313" key="3">
    <source>
        <dbReference type="EMBL" id="PYC49209.1"/>
    </source>
</evidence>
<keyword evidence="4" id="KW-1185">Reference proteome</keyword>
<comment type="caution">
    <text evidence="3">The sequence shown here is derived from an EMBL/GenBank/DDBJ whole genome shotgun (WGS) entry which is preliminary data.</text>
</comment>
<name>A0A2V4MUW2_9RHOB</name>
<feature type="region of interest" description="Disordered" evidence="1">
    <location>
        <begin position="235"/>
        <end position="254"/>
    </location>
</feature>
<dbReference type="EMBL" id="QFVT01000002">
    <property type="protein sequence ID" value="PYC49209.1"/>
    <property type="molecule type" value="Genomic_DNA"/>
</dbReference>
<dbReference type="InterPro" id="IPR036779">
    <property type="entry name" value="LysM_dom_sf"/>
</dbReference>
<dbReference type="AlphaFoldDB" id="A0A2V4MUW2"/>
<dbReference type="InterPro" id="IPR052196">
    <property type="entry name" value="Bact_Kbp"/>
</dbReference>
<dbReference type="OrthoDB" id="370541at2"/>
<gene>
    <name evidence="3" type="ORF">DI396_01235</name>
</gene>
<dbReference type="CDD" id="cd00118">
    <property type="entry name" value="LysM"/>
    <property type="match status" value="1"/>
</dbReference>
<dbReference type="InterPro" id="IPR018392">
    <property type="entry name" value="LysM"/>
</dbReference>
<feature type="compositionally biased region" description="Low complexity" evidence="1">
    <location>
        <begin position="236"/>
        <end position="254"/>
    </location>
</feature>
<organism evidence="3 4">
    <name type="scientific">Litorivita pollutaquae</name>
    <dbReference type="NCBI Taxonomy" id="2200892"/>
    <lineage>
        <taxon>Bacteria</taxon>
        <taxon>Pseudomonadati</taxon>
        <taxon>Pseudomonadota</taxon>
        <taxon>Alphaproteobacteria</taxon>
        <taxon>Rhodobacterales</taxon>
        <taxon>Paracoccaceae</taxon>
        <taxon>Litorivita</taxon>
    </lineage>
</organism>
<protein>
    <recommendedName>
        <fullName evidence="2">LysM domain-containing protein</fullName>
    </recommendedName>
</protein>
<evidence type="ECO:0000256" key="1">
    <source>
        <dbReference type="SAM" id="MobiDB-lite"/>
    </source>
</evidence>
<evidence type="ECO:0000313" key="4">
    <source>
        <dbReference type="Proteomes" id="UP000248012"/>
    </source>
</evidence>
<dbReference type="PROSITE" id="PS51782">
    <property type="entry name" value="LYSM"/>
    <property type="match status" value="1"/>
</dbReference>
<dbReference type="Gene3D" id="3.10.350.10">
    <property type="entry name" value="LysM domain"/>
    <property type="match status" value="1"/>
</dbReference>
<proteinExistence type="predicted"/>
<dbReference type="PANTHER" id="PTHR34700:SF4">
    <property type="entry name" value="PHAGE-LIKE ELEMENT PBSX PROTEIN XKDP"/>
    <property type="match status" value="1"/>
</dbReference>
<feature type="domain" description="LysM" evidence="2">
    <location>
        <begin position="259"/>
        <end position="308"/>
    </location>
</feature>
<sequence>MTAGQVLSLEVTRDGSVLRSAGQVIVAPHMADVSSPNPQATGLENATQTIENTSGDRAADTAPSVVISDAAGVRVLQSAAPETDVTLDMISYRADGAVRLAGQSAVGAGLRIYLDNVVVGEAQAGQNGAWQLDIDGIDSGVYTLRIDRIAADGSVINRIETPFKRESLARIAQIDAAQNAASAASATPDAGGSDTAGQADDLSAEPAENPDMAEVGADGAAMTEAGSALQTQPQLSANAPAKAPDAAKSASGASAPQLQVVTVQPGSTLWKISSTNYGDGIEYMRIFNANRSQIRDPDLIYPGQVFDIPRD</sequence>
<dbReference type="Proteomes" id="UP000248012">
    <property type="component" value="Unassembled WGS sequence"/>
</dbReference>